<reference evidence="2 3" key="1">
    <citation type="submission" date="2018-02" db="EMBL/GenBank/DDBJ databases">
        <title>Draft genome of wild Prunus yedoensis var. nudiflora.</title>
        <authorList>
            <person name="Baek S."/>
            <person name="Kim J.-H."/>
            <person name="Choi K."/>
            <person name="Kim G.-B."/>
            <person name="Cho A."/>
            <person name="Jang H."/>
            <person name="Shin C.-H."/>
            <person name="Yu H.-J."/>
            <person name="Mun J.-H."/>
        </authorList>
    </citation>
    <scope>NUCLEOTIDE SEQUENCE [LARGE SCALE GENOMIC DNA]</scope>
    <source>
        <strain evidence="3">cv. Jeju island</strain>
        <tissue evidence="2">Leaf</tissue>
    </source>
</reference>
<dbReference type="PANTHER" id="PTHR13082">
    <property type="entry name" value="SAP18"/>
    <property type="match status" value="1"/>
</dbReference>
<sequence length="84" mass="9938">MVLLYFLIGSHHNNEDFVVRGKEPKDEVQIYTWKDATLRELTDLMILVLCQVKEIAPEARRRNAKLSFAFVYPDRRCHFVVKTN</sequence>
<comment type="caution">
    <text evidence="2">The sequence shown here is derived from an EMBL/GenBank/DDBJ whole genome shotgun (WGS) entry which is preliminary data.</text>
</comment>
<dbReference type="Proteomes" id="UP000250321">
    <property type="component" value="Unassembled WGS sequence"/>
</dbReference>
<dbReference type="STRING" id="2094558.A0A314XQ85"/>
<name>A0A314XQ85_PRUYE</name>
<dbReference type="Gene3D" id="3.10.20.550">
    <property type="entry name" value="ASAP complex, SAP18 subunit"/>
    <property type="match status" value="1"/>
</dbReference>
<dbReference type="GO" id="GO:0005634">
    <property type="term" value="C:nucleus"/>
    <property type="evidence" value="ECO:0007669"/>
    <property type="project" value="TreeGrafter"/>
</dbReference>
<protein>
    <submittedName>
        <fullName evidence="2">Histone deacetylase complex subunit SAP18</fullName>
    </submittedName>
</protein>
<dbReference type="AlphaFoldDB" id="A0A314XQ85"/>
<accession>A0A314XQ85</accession>
<proteinExistence type="inferred from homology"/>
<dbReference type="InterPro" id="IPR042534">
    <property type="entry name" value="SAP18_sf"/>
</dbReference>
<dbReference type="GO" id="GO:0003714">
    <property type="term" value="F:transcription corepressor activity"/>
    <property type="evidence" value="ECO:0007669"/>
    <property type="project" value="TreeGrafter"/>
</dbReference>
<evidence type="ECO:0000313" key="2">
    <source>
        <dbReference type="EMBL" id="PQP93167.1"/>
    </source>
</evidence>
<dbReference type="EMBL" id="PJQY01002487">
    <property type="protein sequence ID" value="PQP93167.1"/>
    <property type="molecule type" value="Genomic_DNA"/>
</dbReference>
<evidence type="ECO:0000313" key="3">
    <source>
        <dbReference type="Proteomes" id="UP000250321"/>
    </source>
</evidence>
<evidence type="ECO:0000256" key="1">
    <source>
        <dbReference type="ARBA" id="ARBA00009143"/>
    </source>
</evidence>
<organism evidence="2 3">
    <name type="scientific">Prunus yedoensis var. nudiflora</name>
    <dbReference type="NCBI Taxonomy" id="2094558"/>
    <lineage>
        <taxon>Eukaryota</taxon>
        <taxon>Viridiplantae</taxon>
        <taxon>Streptophyta</taxon>
        <taxon>Embryophyta</taxon>
        <taxon>Tracheophyta</taxon>
        <taxon>Spermatophyta</taxon>
        <taxon>Magnoliopsida</taxon>
        <taxon>eudicotyledons</taxon>
        <taxon>Gunneridae</taxon>
        <taxon>Pentapetalae</taxon>
        <taxon>rosids</taxon>
        <taxon>fabids</taxon>
        <taxon>Rosales</taxon>
        <taxon>Rosaceae</taxon>
        <taxon>Amygdaloideae</taxon>
        <taxon>Amygdaleae</taxon>
        <taxon>Prunus</taxon>
    </lineage>
</organism>
<dbReference type="Pfam" id="PF06487">
    <property type="entry name" value="SAP18"/>
    <property type="match status" value="1"/>
</dbReference>
<keyword evidence="3" id="KW-1185">Reference proteome</keyword>
<dbReference type="PANTHER" id="PTHR13082:SF0">
    <property type="entry name" value="HISTONE DEACETYLASE COMPLEX SUBUNIT SAP18"/>
    <property type="match status" value="1"/>
</dbReference>
<dbReference type="OrthoDB" id="440566at2759"/>
<comment type="similarity">
    <text evidence="1">Belongs to the SAP18 family.</text>
</comment>
<dbReference type="InterPro" id="IPR010516">
    <property type="entry name" value="SAP18"/>
</dbReference>
<gene>
    <name evidence="2" type="ORF">Pyn_10237</name>
</gene>